<dbReference type="SUPFAM" id="SSF56219">
    <property type="entry name" value="DNase I-like"/>
    <property type="match status" value="1"/>
</dbReference>
<dbReference type="CDD" id="cd09615">
    <property type="entry name" value="Jacalin_EEP"/>
    <property type="match status" value="1"/>
</dbReference>
<name>A0AAE8MN53_9PEZI</name>
<dbReference type="Gene3D" id="2.100.10.30">
    <property type="entry name" value="Jacalin-like lectin domain"/>
    <property type="match status" value="1"/>
</dbReference>
<organism evidence="2 3">
    <name type="scientific">Cephalotrichum gorgonifer</name>
    <dbReference type="NCBI Taxonomy" id="2041049"/>
    <lineage>
        <taxon>Eukaryota</taxon>
        <taxon>Fungi</taxon>
        <taxon>Dikarya</taxon>
        <taxon>Ascomycota</taxon>
        <taxon>Pezizomycotina</taxon>
        <taxon>Sordariomycetes</taxon>
        <taxon>Hypocreomycetidae</taxon>
        <taxon>Microascales</taxon>
        <taxon>Microascaceae</taxon>
        <taxon>Cephalotrichum</taxon>
    </lineage>
</organism>
<gene>
    <name evidence="2" type="ORF">DNG_00084</name>
</gene>
<dbReference type="PANTHER" id="PTHR16320">
    <property type="entry name" value="SPHINGOMYELINASE FAMILY MEMBER"/>
    <property type="match status" value="1"/>
</dbReference>
<evidence type="ECO:0000313" key="3">
    <source>
        <dbReference type="Proteomes" id="UP001187682"/>
    </source>
</evidence>
<dbReference type="Proteomes" id="UP001187682">
    <property type="component" value="Unassembled WGS sequence"/>
</dbReference>
<dbReference type="InterPro" id="IPR036404">
    <property type="entry name" value="Jacalin-like_lectin_dom_sf"/>
</dbReference>
<dbReference type="AlphaFoldDB" id="A0AAE8MN53"/>
<sequence>MSILAGAGSAALAATSGTLDVLSMNVAGLPPIFNGNDVPGDKTTNSRLIGSYFAQYAYDVINVQEDFNYHAYIYETDNHPYRTATTGGAAIGSGLNTLANFPWINFTRVKWDTCSNASGADCLTPKGFTFMRVQVDDGVYVDMYNLHTDAGTEPGDLSARNSNLQQVASYIDTWSTGNAVIVFGDTNSRYTRTSDDIRIFVEQNGMKDPWVELIHGGTAPSQEMLCQNPSITNECEVVDKIFYRGSAIVDLAATAWSYESSKFLQPDGNILSDHNPIMAKFDWKLSSSFRQSTYSGGPHGTWFTDLTTLSGKTGSIKTSEIAFAGASRLDSIGLTLADGTKFSHGGSGGTAVKLSLGQGEYWTSAVLCQGQKDGRTRNFYAEATTSAGKTLAAGTKTSDCSTFNAPSGWQIVGFLGQTGDEVDQLAFIYAPQ</sequence>
<keyword evidence="2" id="KW-0255">Endonuclease</keyword>
<evidence type="ECO:0000313" key="2">
    <source>
        <dbReference type="EMBL" id="SPN96561.1"/>
    </source>
</evidence>
<dbReference type="GO" id="GO:0004767">
    <property type="term" value="F:sphingomyelin phosphodiesterase activity"/>
    <property type="evidence" value="ECO:0007669"/>
    <property type="project" value="InterPro"/>
</dbReference>
<dbReference type="EMBL" id="ONZQ02000001">
    <property type="protein sequence ID" value="SPN96561.1"/>
    <property type="molecule type" value="Genomic_DNA"/>
</dbReference>
<dbReference type="GO" id="GO:0046856">
    <property type="term" value="P:phosphatidylinositol dephosphorylation"/>
    <property type="evidence" value="ECO:0007669"/>
    <property type="project" value="InterPro"/>
</dbReference>
<dbReference type="GO" id="GO:0016791">
    <property type="term" value="F:phosphatase activity"/>
    <property type="evidence" value="ECO:0007669"/>
    <property type="project" value="InterPro"/>
</dbReference>
<dbReference type="InterPro" id="IPR036691">
    <property type="entry name" value="Endo/exonu/phosph_ase_sf"/>
</dbReference>
<dbReference type="SMART" id="SM00915">
    <property type="entry name" value="Jacalin"/>
    <property type="match status" value="1"/>
</dbReference>
<proteinExistence type="predicted"/>
<keyword evidence="2" id="KW-0378">Hydrolase</keyword>
<dbReference type="InterPro" id="IPR000300">
    <property type="entry name" value="IPPc"/>
</dbReference>
<dbReference type="GO" id="GO:0004519">
    <property type="term" value="F:endonuclease activity"/>
    <property type="evidence" value="ECO:0007669"/>
    <property type="project" value="UniProtKB-KW"/>
</dbReference>
<dbReference type="Gene3D" id="3.60.10.10">
    <property type="entry name" value="Endonuclease/exonuclease/phosphatase"/>
    <property type="match status" value="1"/>
</dbReference>
<accession>A0AAE8MN53</accession>
<protein>
    <submittedName>
        <fullName evidence="2">Probable endonuclease/exonuclease/phosphatase family protein</fullName>
    </submittedName>
</protein>
<comment type="caution">
    <text evidence="2">The sequence shown here is derived from an EMBL/GenBank/DDBJ whole genome shotgun (WGS) entry which is preliminary data.</text>
</comment>
<feature type="domain" description="Jacalin-type lectin" evidence="1">
    <location>
        <begin position="300"/>
        <end position="431"/>
    </location>
</feature>
<keyword evidence="3" id="KW-1185">Reference proteome</keyword>
<dbReference type="InterPro" id="IPR001229">
    <property type="entry name" value="Jacalin-like_lectin_dom"/>
</dbReference>
<dbReference type="PANTHER" id="PTHR16320:SF1">
    <property type="entry name" value="SPHINGOMYELINASE DDB_G0288017"/>
    <property type="match status" value="1"/>
</dbReference>
<dbReference type="GO" id="GO:0005737">
    <property type="term" value="C:cytoplasm"/>
    <property type="evidence" value="ECO:0007669"/>
    <property type="project" value="TreeGrafter"/>
</dbReference>
<keyword evidence="2" id="KW-0540">Nuclease</keyword>
<dbReference type="Pfam" id="PF22669">
    <property type="entry name" value="Exo_endo_phos2"/>
    <property type="match status" value="1"/>
</dbReference>
<evidence type="ECO:0000259" key="1">
    <source>
        <dbReference type="SMART" id="SM00915"/>
    </source>
</evidence>
<dbReference type="InterPro" id="IPR038772">
    <property type="entry name" value="Sph/SMPD2-like"/>
</dbReference>
<reference evidence="2" key="1">
    <citation type="submission" date="2018-03" db="EMBL/GenBank/DDBJ databases">
        <authorList>
            <person name="Guldener U."/>
        </authorList>
    </citation>
    <scope>NUCLEOTIDE SEQUENCE</scope>
</reference>
<dbReference type="Pfam" id="PF01419">
    <property type="entry name" value="Jacalin"/>
    <property type="match status" value="1"/>
</dbReference>
<dbReference type="SUPFAM" id="SSF51101">
    <property type="entry name" value="Mannose-binding lectins"/>
    <property type="match status" value="1"/>
</dbReference>